<evidence type="ECO:0000313" key="5">
    <source>
        <dbReference type="Proteomes" id="UP000182544"/>
    </source>
</evidence>
<dbReference type="Pfam" id="PF04773">
    <property type="entry name" value="FecR"/>
    <property type="match status" value="1"/>
</dbReference>
<dbReference type="PANTHER" id="PTHR30273:SF2">
    <property type="entry name" value="PROTEIN FECR"/>
    <property type="match status" value="1"/>
</dbReference>
<keyword evidence="5" id="KW-1185">Reference proteome</keyword>
<keyword evidence="1" id="KW-1133">Transmembrane helix</keyword>
<dbReference type="AlphaFoldDB" id="A0A1K2IAP7"/>
<sequence length="397" mass="45721">MTDNNSHIINLISAYISKDITKKEFKELNGWLNKDANNRKLFSDYLLMYKKARRLKFIKKFDEDATWNSIVSKLNSPLEQELYSKNTIREKSLFLAIPIFYKYAAIAILFLGVTYMYTNGFFVKDNIVTIPEDRITLQLENGKIEILNEDGSKQIVDEQGHVISSQNGQQLVYENDSNKKELVYNTLTIPYGKRYVLKMSDGTIAHLNSGTSLRYPVNFIKGMDREVFVNGEVNFDVAKDPDNPFIVKADNLNVKVYGTVFNVSAYSEDKAAEVVLVEGSVAMYTNKTKGQEKTMLVPGIKGSLDKENLTISTEKVDTQIYTSWMNGELFFRNMSFENIAKKLERHYNKKIVITDEALKKEIFNAHFKEEPLENVLGYFKESFLLEFRIEGDNIYIN</sequence>
<evidence type="ECO:0000256" key="1">
    <source>
        <dbReference type="SAM" id="Phobius"/>
    </source>
</evidence>
<keyword evidence="1" id="KW-0472">Membrane</keyword>
<dbReference type="Proteomes" id="UP000182544">
    <property type="component" value="Unassembled WGS sequence"/>
</dbReference>
<dbReference type="OrthoDB" id="651134at2"/>
<dbReference type="Gene3D" id="3.55.50.30">
    <property type="match status" value="1"/>
</dbReference>
<dbReference type="Gene3D" id="2.60.120.1440">
    <property type="match status" value="1"/>
</dbReference>
<feature type="domain" description="FecR protein" evidence="2">
    <location>
        <begin position="190"/>
        <end position="281"/>
    </location>
</feature>
<dbReference type="EMBL" id="FPKV01000001">
    <property type="protein sequence ID" value="SFZ89465.1"/>
    <property type="molecule type" value="Genomic_DNA"/>
</dbReference>
<dbReference type="Pfam" id="PF16344">
    <property type="entry name" value="FecR_C"/>
    <property type="match status" value="1"/>
</dbReference>
<evidence type="ECO:0000259" key="2">
    <source>
        <dbReference type="Pfam" id="PF04773"/>
    </source>
</evidence>
<feature type="domain" description="Protein FecR C-terminal" evidence="3">
    <location>
        <begin position="329"/>
        <end position="396"/>
    </location>
</feature>
<keyword evidence="1" id="KW-0812">Transmembrane</keyword>
<evidence type="ECO:0000259" key="3">
    <source>
        <dbReference type="Pfam" id="PF16344"/>
    </source>
</evidence>
<evidence type="ECO:0000313" key="4">
    <source>
        <dbReference type="EMBL" id="SFZ89465.1"/>
    </source>
</evidence>
<reference evidence="4 5" key="1">
    <citation type="submission" date="2016-10" db="EMBL/GenBank/DDBJ databases">
        <authorList>
            <person name="de Groot N.N."/>
        </authorList>
    </citation>
    <scope>NUCLEOTIDE SEQUENCE [LARGE SCALE GENOMIC DNA]</scope>
    <source>
        <strain evidence="4 5">DSM 18180</strain>
    </source>
</reference>
<dbReference type="InterPro" id="IPR032508">
    <property type="entry name" value="FecR_C"/>
</dbReference>
<dbReference type="GO" id="GO:0016989">
    <property type="term" value="F:sigma factor antagonist activity"/>
    <property type="evidence" value="ECO:0007669"/>
    <property type="project" value="TreeGrafter"/>
</dbReference>
<dbReference type="RefSeq" id="WP_072399921.1">
    <property type="nucleotide sequence ID" value="NZ_FPKV01000001.1"/>
</dbReference>
<proteinExistence type="predicted"/>
<protein>
    <submittedName>
        <fullName evidence="4">FecR protein</fullName>
    </submittedName>
</protein>
<organism evidence="4 5">
    <name type="scientific">Flaviramulus basaltis</name>
    <dbReference type="NCBI Taxonomy" id="369401"/>
    <lineage>
        <taxon>Bacteria</taxon>
        <taxon>Pseudomonadati</taxon>
        <taxon>Bacteroidota</taxon>
        <taxon>Flavobacteriia</taxon>
        <taxon>Flavobacteriales</taxon>
        <taxon>Flavobacteriaceae</taxon>
        <taxon>Flaviramulus</taxon>
    </lineage>
</organism>
<name>A0A1K2IAP7_9FLAO</name>
<dbReference type="InterPro" id="IPR006860">
    <property type="entry name" value="FecR"/>
</dbReference>
<accession>A0A1K2IAP7</accession>
<dbReference type="STRING" id="369401.SAMN05428642_101302"/>
<feature type="transmembrane region" description="Helical" evidence="1">
    <location>
        <begin position="93"/>
        <end position="117"/>
    </location>
</feature>
<dbReference type="InterPro" id="IPR012373">
    <property type="entry name" value="Ferrdict_sens_TM"/>
</dbReference>
<gene>
    <name evidence="4" type="ORF">SAMN05428642_101302</name>
</gene>
<dbReference type="PANTHER" id="PTHR30273">
    <property type="entry name" value="PERIPLASMIC SIGNAL SENSOR AND SIGMA FACTOR ACTIVATOR FECR-RELATED"/>
    <property type="match status" value="1"/>
</dbReference>